<sequence>MHKPTDETSEGTFALPPDSRTPQWSGSEPLSYKERADNLAVVLLHCGECIICDEANKVQPQCLIPAPWLRSSTGTLRPALALWMVTGGLESSFDQAQPVIQH</sequence>
<reference evidence="3" key="1">
    <citation type="submission" date="2024-04" db="EMBL/GenBank/DDBJ databases">
        <title>Salinicola lusitanus LLJ914,a marine bacterium isolated from the Okinawa Trough.</title>
        <authorList>
            <person name="Li J."/>
        </authorList>
    </citation>
    <scope>NUCLEOTIDE SEQUENCE [LARGE SCALE GENOMIC DNA]</scope>
</reference>
<protein>
    <submittedName>
        <fullName evidence="2">Uncharacterized protein</fullName>
    </submittedName>
</protein>
<name>A0AAW0PQP0_9GOBI</name>
<keyword evidence="3" id="KW-1185">Reference proteome</keyword>
<dbReference type="EMBL" id="JBBPFD010000004">
    <property type="protein sequence ID" value="KAK7930826.1"/>
    <property type="molecule type" value="Genomic_DNA"/>
</dbReference>
<dbReference type="Proteomes" id="UP001460270">
    <property type="component" value="Unassembled WGS sequence"/>
</dbReference>
<organism evidence="2 3">
    <name type="scientific">Mugilogobius chulae</name>
    <name type="common">yellowstripe goby</name>
    <dbReference type="NCBI Taxonomy" id="88201"/>
    <lineage>
        <taxon>Eukaryota</taxon>
        <taxon>Metazoa</taxon>
        <taxon>Chordata</taxon>
        <taxon>Craniata</taxon>
        <taxon>Vertebrata</taxon>
        <taxon>Euteleostomi</taxon>
        <taxon>Actinopterygii</taxon>
        <taxon>Neopterygii</taxon>
        <taxon>Teleostei</taxon>
        <taxon>Neoteleostei</taxon>
        <taxon>Acanthomorphata</taxon>
        <taxon>Gobiaria</taxon>
        <taxon>Gobiiformes</taxon>
        <taxon>Gobioidei</taxon>
        <taxon>Gobiidae</taxon>
        <taxon>Gobionellinae</taxon>
        <taxon>Mugilogobius</taxon>
    </lineage>
</organism>
<proteinExistence type="predicted"/>
<dbReference type="AlphaFoldDB" id="A0AAW0PQP0"/>
<evidence type="ECO:0000256" key="1">
    <source>
        <dbReference type="SAM" id="MobiDB-lite"/>
    </source>
</evidence>
<gene>
    <name evidence="2" type="ORF">WMY93_007221</name>
</gene>
<accession>A0AAW0PQP0</accession>
<evidence type="ECO:0000313" key="3">
    <source>
        <dbReference type="Proteomes" id="UP001460270"/>
    </source>
</evidence>
<comment type="caution">
    <text evidence="2">The sequence shown here is derived from an EMBL/GenBank/DDBJ whole genome shotgun (WGS) entry which is preliminary data.</text>
</comment>
<evidence type="ECO:0000313" key="2">
    <source>
        <dbReference type="EMBL" id="KAK7930826.1"/>
    </source>
</evidence>
<feature type="region of interest" description="Disordered" evidence="1">
    <location>
        <begin position="1"/>
        <end position="29"/>
    </location>
</feature>